<accession>A0A6N2MGD0</accession>
<evidence type="ECO:0000256" key="4">
    <source>
        <dbReference type="ARBA" id="ARBA00022723"/>
    </source>
</evidence>
<dbReference type="GO" id="GO:0000287">
    <property type="term" value="F:magnesium ion binding"/>
    <property type="evidence" value="ECO:0007669"/>
    <property type="project" value="InterPro"/>
</dbReference>
<dbReference type="InterPro" id="IPR036649">
    <property type="entry name" value="Pyrophosphatase_sf"/>
</dbReference>
<keyword evidence="4" id="KW-0479">Metal-binding</keyword>
<dbReference type="EC" id="3.6.1.1" evidence="3"/>
<proteinExistence type="inferred from homology"/>
<dbReference type="GO" id="GO:0004427">
    <property type="term" value="F:inorganic diphosphate phosphatase activity"/>
    <property type="evidence" value="ECO:0007669"/>
    <property type="project" value="UniProtKB-EC"/>
</dbReference>
<evidence type="ECO:0000256" key="1">
    <source>
        <dbReference type="ARBA" id="ARBA00001946"/>
    </source>
</evidence>
<dbReference type="Pfam" id="PF00719">
    <property type="entry name" value="Pyrophosphatase"/>
    <property type="match status" value="1"/>
</dbReference>
<evidence type="ECO:0000313" key="8">
    <source>
        <dbReference type="EMBL" id="VFU53328.1"/>
    </source>
</evidence>
<dbReference type="AlphaFoldDB" id="A0A6N2MGD0"/>
<evidence type="ECO:0000256" key="7">
    <source>
        <dbReference type="ARBA" id="ARBA00047820"/>
    </source>
</evidence>
<dbReference type="Gene3D" id="3.90.80.10">
    <property type="entry name" value="Inorganic pyrophosphatase"/>
    <property type="match status" value="1"/>
</dbReference>
<comment type="cofactor">
    <cofactor evidence="1">
        <name>Mg(2+)</name>
        <dbReference type="ChEBI" id="CHEBI:18420"/>
    </cofactor>
</comment>
<protein>
    <recommendedName>
        <fullName evidence="3">inorganic diphosphatase</fullName>
        <ecNumber evidence="3">3.6.1.1</ecNumber>
    </recommendedName>
</protein>
<dbReference type="GO" id="GO:0006796">
    <property type="term" value="P:phosphate-containing compound metabolic process"/>
    <property type="evidence" value="ECO:0007669"/>
    <property type="project" value="InterPro"/>
</dbReference>
<comment type="catalytic activity">
    <reaction evidence="7">
        <text>diphosphate + H2O = 2 phosphate + H(+)</text>
        <dbReference type="Rhea" id="RHEA:24576"/>
        <dbReference type="ChEBI" id="CHEBI:15377"/>
        <dbReference type="ChEBI" id="CHEBI:15378"/>
        <dbReference type="ChEBI" id="CHEBI:33019"/>
        <dbReference type="ChEBI" id="CHEBI:43474"/>
        <dbReference type="EC" id="3.6.1.1"/>
    </reaction>
</comment>
<dbReference type="EMBL" id="CAADRP010001818">
    <property type="protein sequence ID" value="VFU53328.1"/>
    <property type="molecule type" value="Genomic_DNA"/>
</dbReference>
<dbReference type="GO" id="GO:0005737">
    <property type="term" value="C:cytoplasm"/>
    <property type="evidence" value="ECO:0007669"/>
    <property type="project" value="InterPro"/>
</dbReference>
<comment type="similarity">
    <text evidence="2">Belongs to the PPase family.</text>
</comment>
<dbReference type="InterPro" id="IPR008162">
    <property type="entry name" value="Pyrophosphatase"/>
</dbReference>
<reference evidence="8" key="1">
    <citation type="submission" date="2019-03" db="EMBL/GenBank/DDBJ databases">
        <authorList>
            <person name="Mank J."/>
            <person name="Almeida P."/>
        </authorList>
    </citation>
    <scope>NUCLEOTIDE SEQUENCE</scope>
    <source>
        <strain evidence="8">78183</strain>
    </source>
</reference>
<organism evidence="8">
    <name type="scientific">Salix viminalis</name>
    <name type="common">Common osier</name>
    <name type="synonym">Basket willow</name>
    <dbReference type="NCBI Taxonomy" id="40686"/>
    <lineage>
        <taxon>Eukaryota</taxon>
        <taxon>Viridiplantae</taxon>
        <taxon>Streptophyta</taxon>
        <taxon>Embryophyta</taxon>
        <taxon>Tracheophyta</taxon>
        <taxon>Spermatophyta</taxon>
        <taxon>Magnoliopsida</taxon>
        <taxon>eudicotyledons</taxon>
        <taxon>Gunneridae</taxon>
        <taxon>Pentapetalae</taxon>
        <taxon>rosids</taxon>
        <taxon>fabids</taxon>
        <taxon>Malpighiales</taxon>
        <taxon>Salicaceae</taxon>
        <taxon>Saliceae</taxon>
        <taxon>Salix</taxon>
    </lineage>
</organism>
<dbReference type="SUPFAM" id="SSF50324">
    <property type="entry name" value="Inorganic pyrophosphatase"/>
    <property type="match status" value="1"/>
</dbReference>
<name>A0A6N2MGD0_SALVM</name>
<keyword evidence="5" id="KW-0378">Hydrolase</keyword>
<evidence type="ECO:0000256" key="2">
    <source>
        <dbReference type="ARBA" id="ARBA00006220"/>
    </source>
</evidence>
<evidence type="ECO:0000256" key="6">
    <source>
        <dbReference type="ARBA" id="ARBA00022842"/>
    </source>
</evidence>
<keyword evidence="6" id="KW-0460">Magnesium</keyword>
<gene>
    <name evidence="8" type="ORF">SVIM_LOCUS370091</name>
</gene>
<evidence type="ECO:0000256" key="5">
    <source>
        <dbReference type="ARBA" id="ARBA00022801"/>
    </source>
</evidence>
<sequence length="127" mass="14292">MKLFWGSGFEFEIRSDGYTEGDGLKGRKNEYAVMDSGFLQQLQYKLELRVASTKLGDPLFAFNEIDAVEICQILEVKPSVALAVINEGEINWKIVAISFDDPNASLVYDVEKHLPAILVFSPRLCIF</sequence>
<evidence type="ECO:0000256" key="3">
    <source>
        <dbReference type="ARBA" id="ARBA00012146"/>
    </source>
</evidence>